<proteinExistence type="inferred from homology"/>
<dbReference type="EMBL" id="HG328923">
    <property type="protein sequence ID" value="CDG31999.1"/>
    <property type="molecule type" value="Genomic_DNA"/>
</dbReference>
<dbReference type="CDD" id="cd06265">
    <property type="entry name" value="RNase_A_canonical"/>
    <property type="match status" value="1"/>
</dbReference>
<dbReference type="InterPro" id="IPR023412">
    <property type="entry name" value="RNaseA_domain"/>
</dbReference>
<dbReference type="AlphaFoldDB" id="W0UVB9"/>
<dbReference type="GO" id="GO:0004540">
    <property type="term" value="F:RNA nuclease activity"/>
    <property type="evidence" value="ECO:0007669"/>
    <property type="project" value="TreeGrafter"/>
</dbReference>
<keyword evidence="4 5" id="KW-0378">Hydrolase</keyword>
<evidence type="ECO:0000256" key="1">
    <source>
        <dbReference type="ARBA" id="ARBA00005600"/>
    </source>
</evidence>
<dbReference type="InterPro" id="IPR036816">
    <property type="entry name" value="RNaseA-like_dom_sf"/>
</dbReference>
<evidence type="ECO:0000259" key="6">
    <source>
        <dbReference type="SMART" id="SM00092"/>
    </source>
</evidence>
<dbReference type="PROSITE" id="PS00127">
    <property type="entry name" value="RNASE_PANCREATIC"/>
    <property type="match status" value="1"/>
</dbReference>
<accession>W0UVB9</accession>
<dbReference type="GO" id="GO:0050832">
    <property type="term" value="P:defense response to fungus"/>
    <property type="evidence" value="ECO:0007669"/>
    <property type="project" value="TreeGrafter"/>
</dbReference>
<evidence type="ECO:0000313" key="7">
    <source>
        <dbReference type="EMBL" id="CDG31999.1"/>
    </source>
</evidence>
<protein>
    <submittedName>
        <fullName evidence="7">Ribonuclease A E2</fullName>
    </submittedName>
</protein>
<dbReference type="GO" id="GO:0004519">
    <property type="term" value="F:endonuclease activity"/>
    <property type="evidence" value="ECO:0007669"/>
    <property type="project" value="UniProtKB-KW"/>
</dbReference>
<dbReference type="SUPFAM" id="SSF54076">
    <property type="entry name" value="RNase A-like"/>
    <property type="match status" value="1"/>
</dbReference>
<dbReference type="InterPro" id="IPR001427">
    <property type="entry name" value="RNaseA"/>
</dbReference>
<reference evidence="7" key="1">
    <citation type="journal article" date="2014" name="Mol. Genet. Genomics">
        <title>Comparative genomic analysis of eutherian ribonuclease A genes.</title>
        <authorList>
            <person name="Premzl M."/>
        </authorList>
    </citation>
    <scope>NUCLEOTIDE SEQUENCE</scope>
</reference>
<dbReference type="Pfam" id="PF00074">
    <property type="entry name" value="RnaseA"/>
    <property type="match status" value="1"/>
</dbReference>
<name>W0UVB9_CARSF</name>
<feature type="domain" description="Ribonuclease A-domain" evidence="6">
    <location>
        <begin position="63"/>
        <end position="186"/>
    </location>
</feature>
<dbReference type="Gene3D" id="3.10.130.10">
    <property type="entry name" value="Ribonuclease A-like domain"/>
    <property type="match status" value="1"/>
</dbReference>
<dbReference type="SMART" id="SM00092">
    <property type="entry name" value="RNAse_Pc"/>
    <property type="match status" value="1"/>
</dbReference>
<dbReference type="GO" id="GO:0045087">
    <property type="term" value="P:innate immune response"/>
    <property type="evidence" value="ECO:0007669"/>
    <property type="project" value="TreeGrafter"/>
</dbReference>
<dbReference type="GO" id="GO:0050830">
    <property type="term" value="P:defense response to Gram-positive bacterium"/>
    <property type="evidence" value="ECO:0007669"/>
    <property type="project" value="TreeGrafter"/>
</dbReference>
<reference evidence="7" key="2">
    <citation type="journal article" date="2016" name="Data Brief">
        <title>Curated eutherian third party data gene data sets.</title>
        <authorList>
            <person name="Premzl M."/>
        </authorList>
    </citation>
    <scope>NUCLEOTIDE SEQUENCE</scope>
</reference>
<evidence type="ECO:0000256" key="3">
    <source>
        <dbReference type="ARBA" id="ARBA00022759"/>
    </source>
</evidence>
<organism evidence="7">
    <name type="scientific">Carlito syrichta</name>
    <name type="common">Philippine tarsier</name>
    <name type="synonym">Tarsius syrichta</name>
    <dbReference type="NCBI Taxonomy" id="1868482"/>
    <lineage>
        <taxon>Eukaryota</taxon>
        <taxon>Metazoa</taxon>
        <taxon>Chordata</taxon>
        <taxon>Craniata</taxon>
        <taxon>Vertebrata</taxon>
        <taxon>Euteleostomi</taxon>
        <taxon>Mammalia</taxon>
        <taxon>Eutheria</taxon>
        <taxon>Euarchontoglires</taxon>
        <taxon>Primates</taxon>
        <taxon>Haplorrhini</taxon>
        <taxon>Tarsiiformes</taxon>
        <taxon>Tarsiidae</taxon>
        <taxon>Carlito</taxon>
    </lineage>
</organism>
<keyword evidence="2 5" id="KW-0540">Nuclease</keyword>
<reference evidence="7" key="3">
    <citation type="journal article" date="2019" name="Gene Rep">
        <title>Eutherian third-party data gene collections.</title>
        <authorList>
            <person name="Premzl M."/>
        </authorList>
    </citation>
    <scope>NUCLEOTIDE SEQUENCE</scope>
</reference>
<keyword evidence="3 5" id="KW-0255">Endonuclease</keyword>
<dbReference type="GO" id="GO:0003676">
    <property type="term" value="F:nucleic acid binding"/>
    <property type="evidence" value="ECO:0007669"/>
    <property type="project" value="InterPro"/>
</dbReference>
<dbReference type="GO" id="GO:0016787">
    <property type="term" value="F:hydrolase activity"/>
    <property type="evidence" value="ECO:0007669"/>
    <property type="project" value="UniProtKB-KW"/>
</dbReference>
<dbReference type="GO" id="GO:0050829">
    <property type="term" value="P:defense response to Gram-negative bacterium"/>
    <property type="evidence" value="ECO:0007669"/>
    <property type="project" value="TreeGrafter"/>
</dbReference>
<evidence type="ECO:0000256" key="4">
    <source>
        <dbReference type="ARBA" id="ARBA00022801"/>
    </source>
</evidence>
<evidence type="ECO:0000256" key="2">
    <source>
        <dbReference type="ARBA" id="ARBA00022722"/>
    </source>
</evidence>
<dbReference type="PRINTS" id="PR00794">
    <property type="entry name" value="RIBONUCLEASE"/>
</dbReference>
<evidence type="ECO:0000256" key="5">
    <source>
        <dbReference type="RuleBase" id="RU000651"/>
    </source>
</evidence>
<sequence length="186" mass="20568">MNFLEGLAGLPPDDLFTYPPPPSVPQSPLGEMVPVRALSCPLLLFLLLGLWVAKIPINVKPTNTTSAQWFEIQHVQPSPQACNSAMGKINKDKKNCKNLNTFLHESFSSVATTCQTPSIACKNGRKNCHKSQEPMSLTQCEYTSGRYPDCKYKGKQLDAFFIVACEPPQEGDKKYSLVPVHLDDVV</sequence>
<dbReference type="GO" id="GO:0005615">
    <property type="term" value="C:extracellular space"/>
    <property type="evidence" value="ECO:0007669"/>
    <property type="project" value="TreeGrafter"/>
</dbReference>
<dbReference type="HOGENOM" id="CLU_117006_0_1_1"/>
<gene>
    <name evidence="7" type="primary">RAE2</name>
</gene>
<dbReference type="PANTHER" id="PTHR11437:SF31">
    <property type="entry name" value="RIBONUCLEASE 7"/>
    <property type="match status" value="1"/>
</dbReference>
<dbReference type="FunFam" id="3.10.130.10:FF:000001">
    <property type="entry name" value="Ribonuclease pancreatic"/>
    <property type="match status" value="1"/>
</dbReference>
<dbReference type="InterPro" id="IPR023411">
    <property type="entry name" value="RNaseA_AS"/>
</dbReference>
<comment type="similarity">
    <text evidence="1 5">Belongs to the pancreatic ribonuclease family.</text>
</comment>
<dbReference type="PANTHER" id="PTHR11437">
    <property type="entry name" value="RIBONUCLEASE"/>
    <property type="match status" value="1"/>
</dbReference>